<evidence type="ECO:0000313" key="2">
    <source>
        <dbReference type="EMBL" id="AEA43748.1"/>
    </source>
</evidence>
<organism evidence="2 3">
    <name type="scientific">Fluviicola taffensis (strain DSM 16823 / NCIMB 13979 / RW262)</name>
    <dbReference type="NCBI Taxonomy" id="755732"/>
    <lineage>
        <taxon>Bacteria</taxon>
        <taxon>Pseudomonadati</taxon>
        <taxon>Bacteroidota</taxon>
        <taxon>Flavobacteriia</taxon>
        <taxon>Flavobacteriales</taxon>
        <taxon>Crocinitomicaceae</taxon>
        <taxon>Fluviicola</taxon>
    </lineage>
</organism>
<dbReference type="eggNOG" id="COG2852">
    <property type="taxonomic scope" value="Bacteria"/>
</dbReference>
<dbReference type="InterPro" id="IPR011335">
    <property type="entry name" value="Restrct_endonuc-II-like"/>
</dbReference>
<evidence type="ECO:0000313" key="3">
    <source>
        <dbReference type="Proteomes" id="UP000007463"/>
    </source>
</evidence>
<gene>
    <name evidence="2" type="ordered locus">Fluta_1757</name>
</gene>
<dbReference type="PANTHER" id="PTHR38590:SF1">
    <property type="entry name" value="BLL0828 PROTEIN"/>
    <property type="match status" value="1"/>
</dbReference>
<proteinExistence type="predicted"/>
<reference evidence="2 3" key="1">
    <citation type="journal article" date="2011" name="Stand. Genomic Sci.">
        <title>Complete genome sequence of the gliding freshwater bacterium Fluviicola taffensis type strain (RW262).</title>
        <authorList>
            <person name="Woyke T."/>
            <person name="Chertkov O."/>
            <person name="Lapidus A."/>
            <person name="Nolan M."/>
            <person name="Lucas S."/>
            <person name="Del Rio T.G."/>
            <person name="Tice H."/>
            <person name="Cheng J.F."/>
            <person name="Tapia R."/>
            <person name="Han C."/>
            <person name="Goodwin L."/>
            <person name="Pitluck S."/>
            <person name="Liolios K."/>
            <person name="Pagani I."/>
            <person name="Ivanova N."/>
            <person name="Huntemann M."/>
            <person name="Mavromatis K."/>
            <person name="Mikhailova N."/>
            <person name="Pati A."/>
            <person name="Chen A."/>
            <person name="Palaniappan K."/>
            <person name="Land M."/>
            <person name="Hauser L."/>
            <person name="Brambilla E.M."/>
            <person name="Rohde M."/>
            <person name="Mwirichia R."/>
            <person name="Sikorski J."/>
            <person name="Tindall B.J."/>
            <person name="Goker M."/>
            <person name="Bristow J."/>
            <person name="Eisen J.A."/>
            <person name="Markowitz V."/>
            <person name="Hugenholtz P."/>
            <person name="Klenk H.P."/>
            <person name="Kyrpides N.C."/>
        </authorList>
    </citation>
    <scope>NUCLEOTIDE SEQUENCE [LARGE SCALE GENOMIC DNA]</scope>
    <source>
        <strain evidence="3">DSM 16823 / RW262 / RW262</strain>
    </source>
</reference>
<keyword evidence="3" id="KW-1185">Reference proteome</keyword>
<feature type="domain" description="DUF559" evidence="1">
    <location>
        <begin position="10"/>
        <end position="116"/>
    </location>
</feature>
<sequence>MSNNYYNPNLKEFARGLRTETISRAEKYIWKHVLSRNQQGVKFKRQRPILHFIVDFFAQEIGLIIEIDGNSHVNKGDYDRMRQSKLEGLGYVVIRFSEGDVINNLGDVITQIQHVIHCLKEEREET</sequence>
<dbReference type="KEGG" id="fte:Fluta_1757"/>
<dbReference type="CDD" id="cd01038">
    <property type="entry name" value="Endonuclease_DUF559"/>
    <property type="match status" value="1"/>
</dbReference>
<dbReference type="RefSeq" id="WP_013686518.1">
    <property type="nucleotide sequence ID" value="NC_015321.1"/>
</dbReference>
<dbReference type="PANTHER" id="PTHR38590">
    <property type="entry name" value="BLL0828 PROTEIN"/>
    <property type="match status" value="1"/>
</dbReference>
<dbReference type="InterPro" id="IPR047216">
    <property type="entry name" value="Endonuclease_DUF559_bact"/>
</dbReference>
<accession>F2IHI3</accession>
<dbReference type="AlphaFoldDB" id="F2IHI3"/>
<dbReference type="EMBL" id="CP002542">
    <property type="protein sequence ID" value="AEA43748.1"/>
    <property type="molecule type" value="Genomic_DNA"/>
</dbReference>
<evidence type="ECO:0000259" key="1">
    <source>
        <dbReference type="Pfam" id="PF04480"/>
    </source>
</evidence>
<reference evidence="3" key="2">
    <citation type="submission" date="2011-02" db="EMBL/GenBank/DDBJ databases">
        <title>The complete genome of Fluviicola taffensis DSM 16823.</title>
        <authorList>
            <consortium name="US DOE Joint Genome Institute (JGI-PGF)"/>
            <person name="Lucas S."/>
            <person name="Copeland A."/>
            <person name="Lapidus A."/>
            <person name="Bruce D."/>
            <person name="Goodwin L."/>
            <person name="Pitluck S."/>
            <person name="Kyrpides N."/>
            <person name="Mavromatis K."/>
            <person name="Ivanova N."/>
            <person name="Mikhailova N."/>
            <person name="Pagani I."/>
            <person name="Chertkov O."/>
            <person name="Detter J.C."/>
            <person name="Han C."/>
            <person name="Tapia R."/>
            <person name="Land M."/>
            <person name="Hauser L."/>
            <person name="Markowitz V."/>
            <person name="Cheng J.-F."/>
            <person name="Hugenholtz P."/>
            <person name="Woyke T."/>
            <person name="Wu D."/>
            <person name="Tindall B."/>
            <person name="Pomrenke H.G."/>
            <person name="Brambilla E."/>
            <person name="Klenk H.-P."/>
            <person name="Eisen J.A."/>
        </authorList>
    </citation>
    <scope>NUCLEOTIDE SEQUENCE [LARGE SCALE GENOMIC DNA]</scope>
    <source>
        <strain evidence="3">DSM 16823 / RW262 / RW262</strain>
    </source>
</reference>
<dbReference type="InterPro" id="IPR007569">
    <property type="entry name" value="DUF559"/>
</dbReference>
<dbReference type="Gene3D" id="3.40.960.10">
    <property type="entry name" value="VSR Endonuclease"/>
    <property type="match status" value="1"/>
</dbReference>
<dbReference type="STRING" id="755732.Fluta_1757"/>
<dbReference type="OrthoDB" id="9798754at2"/>
<dbReference type="Pfam" id="PF04480">
    <property type="entry name" value="DUF559"/>
    <property type="match status" value="1"/>
</dbReference>
<name>F2IHI3_FLUTR</name>
<dbReference type="HOGENOM" id="CLU_107928_1_2_10"/>
<protein>
    <recommendedName>
        <fullName evidence="1">DUF559 domain-containing protein</fullName>
    </recommendedName>
</protein>
<dbReference type="SUPFAM" id="SSF52980">
    <property type="entry name" value="Restriction endonuclease-like"/>
    <property type="match status" value="1"/>
</dbReference>
<dbReference type="Proteomes" id="UP000007463">
    <property type="component" value="Chromosome"/>
</dbReference>